<evidence type="ECO:0000256" key="1">
    <source>
        <dbReference type="ARBA" id="ARBA00004123"/>
    </source>
</evidence>
<comment type="similarity">
    <text evidence="2">Belongs to the CDC73 family.</text>
</comment>
<dbReference type="Pfam" id="PF16050">
    <property type="entry name" value="CDC73_N"/>
    <property type="match status" value="1"/>
</dbReference>
<evidence type="ECO:0000259" key="7">
    <source>
        <dbReference type="Pfam" id="PF16050"/>
    </source>
</evidence>
<dbReference type="GO" id="GO:0016593">
    <property type="term" value="C:Cdc73/Paf1 complex"/>
    <property type="evidence" value="ECO:0007669"/>
    <property type="project" value="InterPro"/>
</dbReference>
<feature type="compositionally biased region" description="Basic and acidic residues" evidence="5">
    <location>
        <begin position="34"/>
        <end position="74"/>
    </location>
</feature>
<evidence type="ECO:0000259" key="6">
    <source>
        <dbReference type="Pfam" id="PF05179"/>
    </source>
</evidence>
<evidence type="ECO:0000313" key="8">
    <source>
        <dbReference type="EMBL" id="EDV37937.1"/>
    </source>
</evidence>
<evidence type="ECO:0000256" key="4">
    <source>
        <dbReference type="ARBA" id="ARBA00023242"/>
    </source>
</evidence>
<keyword evidence="3" id="KW-0804">Transcription</keyword>
<dbReference type="AlphaFoldDB" id="B3MHD7"/>
<feature type="domain" description="Paf1 complex subunit Cdc73 N-terminal" evidence="7">
    <location>
        <begin position="3"/>
        <end position="150"/>
    </location>
</feature>
<dbReference type="InterPro" id="IPR038103">
    <property type="entry name" value="CDC73_C_sf"/>
</dbReference>
<dbReference type="PANTHER" id="PTHR12466:SF8">
    <property type="entry name" value="PARAFIBROMIN"/>
    <property type="match status" value="1"/>
</dbReference>
<dbReference type="HOGENOM" id="CLU_025849_0_0_1"/>
<feature type="compositionally biased region" description="Basic and acidic residues" evidence="5">
    <location>
        <begin position="147"/>
        <end position="158"/>
    </location>
</feature>
<sequence>MDQNLHSLSQTMSVEAIAAIKAKRLAMKSGQVDDEQRNSRRLLREQQRQEDEKQAEVCRRARERERQHRNREEQLLGEKELPGVLRILASVYDSHKRRLKSKERPPKVPDVDLSLPMPGKLREVPVVPPQLEPSDPKASSSKYNRYGQERFNRNKPEFGIDPLGSNLKANHAQNQGRSDPKKRRSRKPIIVVPAAVKSLVTLHNVKQLLQDMRYVPVEQLRQSGVQPSDEVIIERKVQGQVVRYRVIDNVSRLTNEEWERVAAVFALGPHWQFKGWPQRGDPANIFHRVCAFHLHFKNSPVARELHNLQVHILSLPQHERHLDCGILMEFWNKLDQHIALHPRQFAFMKSN</sequence>
<dbReference type="PhylomeDB" id="B3MHD7"/>
<evidence type="ECO:0000256" key="3">
    <source>
        <dbReference type="ARBA" id="ARBA00023163"/>
    </source>
</evidence>
<feature type="region of interest" description="Disordered" evidence="5">
    <location>
        <begin position="95"/>
        <end position="187"/>
    </location>
</feature>
<dbReference type="OMA" id="CAFHLHF"/>
<evidence type="ECO:0008006" key="10">
    <source>
        <dbReference type="Google" id="ProtNLM"/>
    </source>
</evidence>
<feature type="compositionally biased region" description="Polar residues" evidence="5">
    <location>
        <begin position="167"/>
        <end position="176"/>
    </location>
</feature>
<dbReference type="STRING" id="7217.B3MHD7"/>
<dbReference type="InterPro" id="IPR031336">
    <property type="entry name" value="CDC73_C"/>
</dbReference>
<proteinExistence type="inferred from homology"/>
<organism evidence="8 9">
    <name type="scientific">Drosophila ananassae</name>
    <name type="common">Fruit fly</name>
    <dbReference type="NCBI Taxonomy" id="7217"/>
    <lineage>
        <taxon>Eukaryota</taxon>
        <taxon>Metazoa</taxon>
        <taxon>Ecdysozoa</taxon>
        <taxon>Arthropoda</taxon>
        <taxon>Hexapoda</taxon>
        <taxon>Insecta</taxon>
        <taxon>Pterygota</taxon>
        <taxon>Neoptera</taxon>
        <taxon>Endopterygota</taxon>
        <taxon>Diptera</taxon>
        <taxon>Brachycera</taxon>
        <taxon>Muscomorpha</taxon>
        <taxon>Ephydroidea</taxon>
        <taxon>Drosophilidae</taxon>
        <taxon>Drosophila</taxon>
        <taxon>Sophophora</taxon>
    </lineage>
</organism>
<evidence type="ECO:0000256" key="5">
    <source>
        <dbReference type="SAM" id="MobiDB-lite"/>
    </source>
</evidence>
<dbReference type="PANTHER" id="PTHR12466">
    <property type="entry name" value="CDC73 DOMAIN PROTEIN"/>
    <property type="match status" value="1"/>
</dbReference>
<dbReference type="InParanoid" id="B3MHD7"/>
<protein>
    <recommendedName>
        <fullName evidence="10">Cell division control protein 73 C-terminal domain-containing protein</fullName>
    </recommendedName>
</protein>
<dbReference type="InterPro" id="IPR032041">
    <property type="entry name" value="Cdc73_N"/>
</dbReference>
<reference evidence="8 9" key="1">
    <citation type="journal article" date="2007" name="Nature">
        <title>Evolution of genes and genomes on the Drosophila phylogeny.</title>
        <authorList>
            <consortium name="Drosophila 12 Genomes Consortium"/>
            <person name="Clark A.G."/>
            <person name="Eisen M.B."/>
            <person name="Smith D.R."/>
            <person name="Bergman C.M."/>
            <person name="Oliver B."/>
            <person name="Markow T.A."/>
            <person name="Kaufman T.C."/>
            <person name="Kellis M."/>
            <person name="Gelbart W."/>
            <person name="Iyer V.N."/>
            <person name="Pollard D.A."/>
            <person name="Sackton T.B."/>
            <person name="Larracuente A.M."/>
            <person name="Singh N.D."/>
            <person name="Abad J.P."/>
            <person name="Abt D.N."/>
            <person name="Adryan B."/>
            <person name="Aguade M."/>
            <person name="Akashi H."/>
            <person name="Anderson W.W."/>
            <person name="Aquadro C.F."/>
            <person name="Ardell D.H."/>
            <person name="Arguello R."/>
            <person name="Artieri C.G."/>
            <person name="Barbash D.A."/>
            <person name="Barker D."/>
            <person name="Barsanti P."/>
            <person name="Batterham P."/>
            <person name="Batzoglou S."/>
            <person name="Begun D."/>
            <person name="Bhutkar A."/>
            <person name="Blanco E."/>
            <person name="Bosak S.A."/>
            <person name="Bradley R.K."/>
            <person name="Brand A.D."/>
            <person name="Brent M.R."/>
            <person name="Brooks A.N."/>
            <person name="Brown R.H."/>
            <person name="Butlin R.K."/>
            <person name="Caggese C."/>
            <person name="Calvi B.R."/>
            <person name="Bernardo de Carvalho A."/>
            <person name="Caspi A."/>
            <person name="Castrezana S."/>
            <person name="Celniker S.E."/>
            <person name="Chang J.L."/>
            <person name="Chapple C."/>
            <person name="Chatterji S."/>
            <person name="Chinwalla A."/>
            <person name="Civetta A."/>
            <person name="Clifton S.W."/>
            <person name="Comeron J.M."/>
            <person name="Costello J.C."/>
            <person name="Coyne J.A."/>
            <person name="Daub J."/>
            <person name="David R.G."/>
            <person name="Delcher A.L."/>
            <person name="Delehaunty K."/>
            <person name="Do C.B."/>
            <person name="Ebling H."/>
            <person name="Edwards K."/>
            <person name="Eickbush T."/>
            <person name="Evans J.D."/>
            <person name="Filipski A."/>
            <person name="Findeiss S."/>
            <person name="Freyhult E."/>
            <person name="Fulton L."/>
            <person name="Fulton R."/>
            <person name="Garcia A.C."/>
            <person name="Gardiner A."/>
            <person name="Garfield D.A."/>
            <person name="Garvin B.E."/>
            <person name="Gibson G."/>
            <person name="Gilbert D."/>
            <person name="Gnerre S."/>
            <person name="Godfrey J."/>
            <person name="Good R."/>
            <person name="Gotea V."/>
            <person name="Gravely B."/>
            <person name="Greenberg A.J."/>
            <person name="Griffiths-Jones S."/>
            <person name="Gross S."/>
            <person name="Guigo R."/>
            <person name="Gustafson E.A."/>
            <person name="Haerty W."/>
            <person name="Hahn M.W."/>
            <person name="Halligan D.L."/>
            <person name="Halpern A.L."/>
            <person name="Halter G.M."/>
            <person name="Han M.V."/>
            <person name="Heger A."/>
            <person name="Hillier L."/>
            <person name="Hinrichs A.S."/>
            <person name="Holmes I."/>
            <person name="Hoskins R.A."/>
            <person name="Hubisz M.J."/>
            <person name="Hultmark D."/>
            <person name="Huntley M.A."/>
            <person name="Jaffe D.B."/>
            <person name="Jagadeeshan S."/>
            <person name="Jeck W.R."/>
            <person name="Johnson J."/>
            <person name="Jones C.D."/>
            <person name="Jordan W.C."/>
            <person name="Karpen G.H."/>
            <person name="Kataoka E."/>
            <person name="Keightley P.D."/>
            <person name="Kheradpour P."/>
            <person name="Kirkness E.F."/>
            <person name="Koerich L.B."/>
            <person name="Kristiansen K."/>
            <person name="Kudrna D."/>
            <person name="Kulathinal R.J."/>
            <person name="Kumar S."/>
            <person name="Kwok R."/>
            <person name="Lander E."/>
            <person name="Langley C.H."/>
            <person name="Lapoint R."/>
            <person name="Lazzaro B.P."/>
            <person name="Lee S.J."/>
            <person name="Levesque L."/>
            <person name="Li R."/>
            <person name="Lin C.F."/>
            <person name="Lin M.F."/>
            <person name="Lindblad-Toh K."/>
            <person name="Llopart A."/>
            <person name="Long M."/>
            <person name="Low L."/>
            <person name="Lozovsky E."/>
            <person name="Lu J."/>
            <person name="Luo M."/>
            <person name="Machado C.A."/>
            <person name="Makalowski W."/>
            <person name="Marzo M."/>
            <person name="Matsuda M."/>
            <person name="Matzkin L."/>
            <person name="McAllister B."/>
            <person name="McBride C.S."/>
            <person name="McKernan B."/>
            <person name="McKernan K."/>
            <person name="Mendez-Lago M."/>
            <person name="Minx P."/>
            <person name="Mollenhauer M.U."/>
            <person name="Montooth K."/>
            <person name="Mount S.M."/>
            <person name="Mu X."/>
            <person name="Myers E."/>
            <person name="Negre B."/>
            <person name="Newfeld S."/>
            <person name="Nielsen R."/>
            <person name="Noor M.A."/>
            <person name="O'Grady P."/>
            <person name="Pachter L."/>
            <person name="Papaceit M."/>
            <person name="Parisi M.J."/>
            <person name="Parisi M."/>
            <person name="Parts L."/>
            <person name="Pedersen J.S."/>
            <person name="Pesole G."/>
            <person name="Phillippy A.M."/>
            <person name="Ponting C.P."/>
            <person name="Pop M."/>
            <person name="Porcelli D."/>
            <person name="Powell J.R."/>
            <person name="Prohaska S."/>
            <person name="Pruitt K."/>
            <person name="Puig M."/>
            <person name="Quesneville H."/>
            <person name="Ram K.R."/>
            <person name="Rand D."/>
            <person name="Rasmussen M.D."/>
            <person name="Reed L.K."/>
            <person name="Reenan R."/>
            <person name="Reily A."/>
            <person name="Remington K.A."/>
            <person name="Rieger T.T."/>
            <person name="Ritchie M.G."/>
            <person name="Robin C."/>
            <person name="Rogers Y.H."/>
            <person name="Rohde C."/>
            <person name="Rozas J."/>
            <person name="Rubenfield M.J."/>
            <person name="Ruiz A."/>
            <person name="Russo S."/>
            <person name="Salzberg S.L."/>
            <person name="Sanchez-Gracia A."/>
            <person name="Saranga D.J."/>
            <person name="Sato H."/>
            <person name="Schaeffer S.W."/>
            <person name="Schatz M.C."/>
            <person name="Schlenke T."/>
            <person name="Schwartz R."/>
            <person name="Segarra C."/>
            <person name="Singh R.S."/>
            <person name="Sirot L."/>
            <person name="Sirota M."/>
            <person name="Sisneros N.B."/>
            <person name="Smith C.D."/>
            <person name="Smith T.F."/>
            <person name="Spieth J."/>
            <person name="Stage D.E."/>
            <person name="Stark A."/>
            <person name="Stephan W."/>
            <person name="Strausberg R.L."/>
            <person name="Strempel S."/>
            <person name="Sturgill D."/>
            <person name="Sutton G."/>
            <person name="Sutton G.G."/>
            <person name="Tao W."/>
            <person name="Teichmann S."/>
            <person name="Tobari Y.N."/>
            <person name="Tomimura Y."/>
            <person name="Tsolas J.M."/>
            <person name="Valente V.L."/>
            <person name="Venter E."/>
            <person name="Venter J.C."/>
            <person name="Vicario S."/>
            <person name="Vieira F.G."/>
            <person name="Vilella A.J."/>
            <person name="Villasante A."/>
            <person name="Walenz B."/>
            <person name="Wang J."/>
            <person name="Wasserman M."/>
            <person name="Watts T."/>
            <person name="Wilson D."/>
            <person name="Wilson R.K."/>
            <person name="Wing R.A."/>
            <person name="Wolfner M.F."/>
            <person name="Wong A."/>
            <person name="Wong G.K."/>
            <person name="Wu C.I."/>
            <person name="Wu G."/>
            <person name="Yamamoto D."/>
            <person name="Yang H.P."/>
            <person name="Yang S.P."/>
            <person name="Yorke J.A."/>
            <person name="Yoshida K."/>
            <person name="Zdobnov E."/>
            <person name="Zhang P."/>
            <person name="Zhang Y."/>
            <person name="Zimin A.V."/>
            <person name="Baldwin J."/>
            <person name="Abdouelleil A."/>
            <person name="Abdulkadir J."/>
            <person name="Abebe A."/>
            <person name="Abera B."/>
            <person name="Abreu J."/>
            <person name="Acer S.C."/>
            <person name="Aftuck L."/>
            <person name="Alexander A."/>
            <person name="An P."/>
            <person name="Anderson E."/>
            <person name="Anderson S."/>
            <person name="Arachi H."/>
            <person name="Azer M."/>
            <person name="Bachantsang P."/>
            <person name="Barry A."/>
            <person name="Bayul T."/>
            <person name="Berlin A."/>
            <person name="Bessette D."/>
            <person name="Bloom T."/>
            <person name="Blye J."/>
            <person name="Boguslavskiy L."/>
            <person name="Bonnet C."/>
            <person name="Boukhgalter B."/>
            <person name="Bourzgui I."/>
            <person name="Brown A."/>
            <person name="Cahill P."/>
            <person name="Channer S."/>
            <person name="Cheshatsang Y."/>
            <person name="Chuda L."/>
            <person name="Citroen M."/>
            <person name="Collymore A."/>
            <person name="Cooke P."/>
            <person name="Costello M."/>
            <person name="D'Aco K."/>
            <person name="Daza R."/>
            <person name="De Haan G."/>
            <person name="DeGray S."/>
            <person name="DeMaso C."/>
            <person name="Dhargay N."/>
            <person name="Dooley K."/>
            <person name="Dooley E."/>
            <person name="Doricent M."/>
            <person name="Dorje P."/>
            <person name="Dorjee K."/>
            <person name="Dupes A."/>
            <person name="Elong R."/>
            <person name="Falk J."/>
            <person name="Farina A."/>
            <person name="Faro S."/>
            <person name="Ferguson D."/>
            <person name="Fisher S."/>
            <person name="Foley C.D."/>
            <person name="Franke A."/>
            <person name="Friedrich D."/>
            <person name="Gadbois L."/>
            <person name="Gearin G."/>
            <person name="Gearin C.R."/>
            <person name="Giannoukos G."/>
            <person name="Goode T."/>
            <person name="Graham J."/>
            <person name="Grandbois E."/>
            <person name="Grewal S."/>
            <person name="Gyaltsen K."/>
            <person name="Hafez N."/>
            <person name="Hagos B."/>
            <person name="Hall J."/>
            <person name="Henson C."/>
            <person name="Hollinger A."/>
            <person name="Honan T."/>
            <person name="Huard M.D."/>
            <person name="Hughes L."/>
            <person name="Hurhula B."/>
            <person name="Husby M.E."/>
            <person name="Kamat A."/>
            <person name="Kanga B."/>
            <person name="Kashin S."/>
            <person name="Khazanovich D."/>
            <person name="Kisner P."/>
            <person name="Lance K."/>
            <person name="Lara M."/>
            <person name="Lee W."/>
            <person name="Lennon N."/>
            <person name="Letendre F."/>
            <person name="LeVine R."/>
            <person name="Lipovsky A."/>
            <person name="Liu X."/>
            <person name="Liu J."/>
            <person name="Liu S."/>
            <person name="Lokyitsang T."/>
            <person name="Lokyitsang Y."/>
            <person name="Lubonja R."/>
            <person name="Lui A."/>
            <person name="MacDonald P."/>
            <person name="Magnisalis V."/>
            <person name="Maru K."/>
            <person name="Matthews C."/>
            <person name="McCusker W."/>
            <person name="McDonough S."/>
            <person name="Mehta T."/>
            <person name="Meldrim J."/>
            <person name="Meneus L."/>
            <person name="Mihai O."/>
            <person name="Mihalev A."/>
            <person name="Mihova T."/>
            <person name="Mittelman R."/>
            <person name="Mlenga V."/>
            <person name="Montmayeur A."/>
            <person name="Mulrain L."/>
            <person name="Navidi A."/>
            <person name="Naylor J."/>
            <person name="Negash T."/>
            <person name="Nguyen T."/>
            <person name="Nguyen N."/>
            <person name="Nicol R."/>
            <person name="Norbu C."/>
            <person name="Norbu N."/>
            <person name="Novod N."/>
            <person name="O'Neill B."/>
            <person name="Osman S."/>
            <person name="Markiewicz E."/>
            <person name="Oyono O.L."/>
            <person name="Patti C."/>
            <person name="Phunkhang P."/>
            <person name="Pierre F."/>
            <person name="Priest M."/>
            <person name="Raghuraman S."/>
            <person name="Rege F."/>
            <person name="Reyes R."/>
            <person name="Rise C."/>
            <person name="Rogov P."/>
            <person name="Ross K."/>
            <person name="Ryan E."/>
            <person name="Settipalli S."/>
            <person name="Shea T."/>
            <person name="Sherpa N."/>
            <person name="Shi L."/>
            <person name="Shih D."/>
            <person name="Sparrow T."/>
            <person name="Spaulding J."/>
            <person name="Stalker J."/>
            <person name="Stange-Thomann N."/>
            <person name="Stavropoulos S."/>
            <person name="Stone C."/>
            <person name="Strader C."/>
            <person name="Tesfaye S."/>
            <person name="Thomson T."/>
            <person name="Thoulutsang Y."/>
            <person name="Thoulutsang D."/>
            <person name="Topham K."/>
            <person name="Topping I."/>
            <person name="Tsamla T."/>
            <person name="Vassiliev H."/>
            <person name="Vo A."/>
            <person name="Wangchuk T."/>
            <person name="Wangdi T."/>
            <person name="Weiand M."/>
            <person name="Wilkinson J."/>
            <person name="Wilson A."/>
            <person name="Yadav S."/>
            <person name="Young G."/>
            <person name="Yu Q."/>
            <person name="Zembek L."/>
            <person name="Zhong D."/>
            <person name="Zimmer A."/>
            <person name="Zwirko Z."/>
            <person name="Jaffe D.B."/>
            <person name="Alvarez P."/>
            <person name="Brockman W."/>
            <person name="Butler J."/>
            <person name="Chin C."/>
            <person name="Gnerre S."/>
            <person name="Grabherr M."/>
            <person name="Kleber M."/>
            <person name="Mauceli E."/>
            <person name="MacCallum I."/>
        </authorList>
    </citation>
    <scope>NUCLEOTIDE SEQUENCE [LARGE SCALE GENOMIC DNA]</scope>
    <source>
        <strain evidence="9">Tucson 14024-0371.13</strain>
    </source>
</reference>
<evidence type="ECO:0000256" key="2">
    <source>
        <dbReference type="ARBA" id="ARBA00010427"/>
    </source>
</evidence>
<comment type="subcellular location">
    <subcellularLocation>
        <location evidence="1">Nucleus</location>
    </subcellularLocation>
</comment>
<dbReference type="GO" id="GO:0000993">
    <property type="term" value="F:RNA polymerase II complex binding"/>
    <property type="evidence" value="ECO:0007669"/>
    <property type="project" value="TreeGrafter"/>
</dbReference>
<dbReference type="FunCoup" id="B3MHD7">
    <property type="interactions" value="1"/>
</dbReference>
<dbReference type="GO" id="GO:0006368">
    <property type="term" value="P:transcription elongation by RNA polymerase II"/>
    <property type="evidence" value="ECO:0007669"/>
    <property type="project" value="InterPro"/>
</dbReference>
<feature type="domain" description="Cell division control protein 73 C-terminal" evidence="6">
    <location>
        <begin position="185"/>
        <end position="337"/>
    </location>
</feature>
<dbReference type="EMBL" id="CH902619">
    <property type="protein sequence ID" value="EDV37937.1"/>
    <property type="molecule type" value="Genomic_DNA"/>
</dbReference>
<dbReference type="InterPro" id="IPR007852">
    <property type="entry name" value="Cdc73/Parafibromin"/>
</dbReference>
<keyword evidence="9" id="KW-1185">Reference proteome</keyword>
<dbReference type="eggNOG" id="KOG3786">
    <property type="taxonomic scope" value="Eukaryota"/>
</dbReference>
<name>B3MHD7_DROAN</name>
<dbReference type="GO" id="GO:0032968">
    <property type="term" value="P:positive regulation of transcription elongation by RNA polymerase II"/>
    <property type="evidence" value="ECO:0007669"/>
    <property type="project" value="TreeGrafter"/>
</dbReference>
<dbReference type="GeneID" id="6494030"/>
<feature type="region of interest" description="Disordered" evidence="5">
    <location>
        <begin position="26"/>
        <end position="74"/>
    </location>
</feature>
<dbReference type="KEGG" id="dan:6494030"/>
<dbReference type="Proteomes" id="UP000007801">
    <property type="component" value="Unassembled WGS sequence"/>
</dbReference>
<dbReference type="Gene3D" id="3.40.50.11990">
    <property type="entry name" value="RNA polymerase II accessory factor, Cdc73 C-terminal domain"/>
    <property type="match status" value="1"/>
</dbReference>
<evidence type="ECO:0000313" key="9">
    <source>
        <dbReference type="Proteomes" id="UP000007801"/>
    </source>
</evidence>
<keyword evidence="4" id="KW-0539">Nucleus</keyword>
<gene>
    <name evidence="8" type="primary">Dana\GF11166</name>
    <name evidence="8" type="synonym">dana_GLEANR_11235</name>
    <name evidence="8" type="ORF">GF11166</name>
</gene>
<dbReference type="OrthoDB" id="2186602at2759"/>
<accession>B3MHD7</accession>
<dbReference type="Pfam" id="PF05179">
    <property type="entry name" value="CDC73_C"/>
    <property type="match status" value="1"/>
</dbReference>